<evidence type="ECO:0000259" key="2">
    <source>
        <dbReference type="Pfam" id="PF00857"/>
    </source>
</evidence>
<dbReference type="InterPro" id="IPR036380">
    <property type="entry name" value="Isochorismatase-like_sf"/>
</dbReference>
<gene>
    <name evidence="3" type="ORF">OFY17_02350</name>
</gene>
<dbReference type="EMBL" id="JAOVZB010000001">
    <property type="protein sequence ID" value="MCV2401716.1"/>
    <property type="molecule type" value="Genomic_DNA"/>
</dbReference>
<keyword evidence="1" id="KW-0378">Hydrolase</keyword>
<organism evidence="3 4">
    <name type="scientific">Marinomonas sargassi</name>
    <dbReference type="NCBI Taxonomy" id="2984494"/>
    <lineage>
        <taxon>Bacteria</taxon>
        <taxon>Pseudomonadati</taxon>
        <taxon>Pseudomonadota</taxon>
        <taxon>Gammaproteobacteria</taxon>
        <taxon>Oceanospirillales</taxon>
        <taxon>Oceanospirillaceae</taxon>
        <taxon>Marinomonas</taxon>
    </lineage>
</organism>
<dbReference type="PANTHER" id="PTHR43540:SF1">
    <property type="entry name" value="ISOCHORISMATASE HYDROLASE"/>
    <property type="match status" value="1"/>
</dbReference>
<keyword evidence="4" id="KW-1185">Reference proteome</keyword>
<reference evidence="3 4" key="1">
    <citation type="submission" date="2022-10" db="EMBL/GenBank/DDBJ databases">
        <title>Marinomonas transparenta sp. nov. and Marinomonas sargassi sp. nov., isolated from marine alga (Sargassum natans (L.) Gaillon).</title>
        <authorList>
            <person name="Wang Y."/>
        </authorList>
    </citation>
    <scope>NUCLEOTIDE SEQUENCE [LARGE SCALE GENOMIC DNA]</scope>
    <source>
        <strain evidence="3 4">C2222</strain>
    </source>
</reference>
<comment type="caution">
    <text evidence="3">The sequence shown here is derived from an EMBL/GenBank/DDBJ whole genome shotgun (WGS) entry which is preliminary data.</text>
</comment>
<evidence type="ECO:0000256" key="1">
    <source>
        <dbReference type="ARBA" id="ARBA00022801"/>
    </source>
</evidence>
<dbReference type="InterPro" id="IPR050272">
    <property type="entry name" value="Isochorismatase-like_hydrls"/>
</dbReference>
<dbReference type="RefSeq" id="WP_263529090.1">
    <property type="nucleotide sequence ID" value="NZ_JAOVZB010000001.1"/>
</dbReference>
<dbReference type="Pfam" id="PF00857">
    <property type="entry name" value="Isochorismatase"/>
    <property type="match status" value="1"/>
</dbReference>
<feature type="domain" description="Isochorismatase-like" evidence="2">
    <location>
        <begin position="5"/>
        <end position="177"/>
    </location>
</feature>
<name>A0ABT2YPE5_9GAMM</name>
<evidence type="ECO:0000313" key="3">
    <source>
        <dbReference type="EMBL" id="MCV2401716.1"/>
    </source>
</evidence>
<proteinExistence type="predicted"/>
<sequence>MKNAILMIIDMQQGMSWPQAGDRNNPEAEANIAALLVHWRAHHGKVVHVHHHSTEPDSLFWPNQEGVLVQTAFLPLEHEKCVVKSVPDAFTYSDLADWLKEQKSEAVVIVGVSTNNSVESTVRSSGNLGFSTYVVESGCFAFAKQDFDGQERTAQEVHAMSLANLQGEYAEVISVEEAMALLS</sequence>
<dbReference type="SUPFAM" id="SSF52499">
    <property type="entry name" value="Isochorismatase-like hydrolases"/>
    <property type="match status" value="1"/>
</dbReference>
<dbReference type="Proteomes" id="UP001209713">
    <property type="component" value="Unassembled WGS sequence"/>
</dbReference>
<dbReference type="InterPro" id="IPR000868">
    <property type="entry name" value="Isochorismatase-like_dom"/>
</dbReference>
<dbReference type="Gene3D" id="3.40.50.850">
    <property type="entry name" value="Isochorismatase-like"/>
    <property type="match status" value="1"/>
</dbReference>
<dbReference type="PANTHER" id="PTHR43540">
    <property type="entry name" value="PEROXYUREIDOACRYLATE/UREIDOACRYLATE AMIDOHYDROLASE-RELATED"/>
    <property type="match status" value="1"/>
</dbReference>
<protein>
    <submittedName>
        <fullName evidence="3">Isochorismatase family protein</fullName>
    </submittedName>
</protein>
<evidence type="ECO:0000313" key="4">
    <source>
        <dbReference type="Proteomes" id="UP001209713"/>
    </source>
</evidence>
<accession>A0ABT2YPE5</accession>